<evidence type="ECO:0000256" key="1">
    <source>
        <dbReference type="ARBA" id="ARBA00022829"/>
    </source>
</evidence>
<proteinExistence type="inferred from homology"/>
<dbReference type="Pfam" id="PF02616">
    <property type="entry name" value="SMC_ScpA"/>
    <property type="match status" value="1"/>
</dbReference>
<keyword evidence="3" id="KW-0132">Cell division</keyword>
<dbReference type="PANTHER" id="PTHR33969:SF2">
    <property type="entry name" value="SEGREGATION AND CONDENSATION PROTEIN A"/>
    <property type="match status" value="1"/>
</dbReference>
<organism evidence="4 5">
    <name type="scientific">Exiguobacterium marinum</name>
    <dbReference type="NCBI Taxonomy" id="273528"/>
    <lineage>
        <taxon>Bacteria</taxon>
        <taxon>Bacillati</taxon>
        <taxon>Bacillota</taxon>
        <taxon>Bacilli</taxon>
        <taxon>Bacillales</taxon>
        <taxon>Bacillales Family XII. Incertae Sedis</taxon>
        <taxon>Exiguobacterium</taxon>
    </lineage>
</organism>
<dbReference type="HAMAP" id="MF_01805">
    <property type="entry name" value="ScpA"/>
    <property type="match status" value="1"/>
</dbReference>
<accession>A0ABY7WW35</accession>
<comment type="function">
    <text evidence="3">Participates in chromosomal partition during cell division. May act via the formation of a condensin-like complex containing Smc and ScpB that pull DNA away from mid-cell into both cell halves.</text>
</comment>
<evidence type="ECO:0000256" key="3">
    <source>
        <dbReference type="HAMAP-Rule" id="MF_01805"/>
    </source>
</evidence>
<comment type="subunit">
    <text evidence="3">Component of a cohesin-like complex composed of ScpA, ScpB and the Smc homodimer, in which ScpA and ScpB bind to the head domain of Smc. The presence of the three proteins is required for the association of the complex with DNA.</text>
</comment>
<dbReference type="RefSeq" id="WP_274356188.1">
    <property type="nucleotide sequence ID" value="NZ_CP118099.1"/>
</dbReference>
<keyword evidence="5" id="KW-1185">Reference proteome</keyword>
<dbReference type="EMBL" id="CP118099">
    <property type="protein sequence ID" value="WDH74765.1"/>
    <property type="molecule type" value="Genomic_DNA"/>
</dbReference>
<reference evidence="4 5" key="1">
    <citation type="submission" date="2023-02" db="EMBL/GenBank/DDBJ databases">
        <title>A bacterium isolated from plastisphere.</title>
        <authorList>
            <person name="Sun Y."/>
        </authorList>
    </citation>
    <scope>NUCLEOTIDE SEQUENCE [LARGE SCALE GENOMIC DNA]</scope>
    <source>
        <strain evidence="5">a-1</strain>
    </source>
</reference>
<evidence type="ECO:0000256" key="2">
    <source>
        <dbReference type="ARBA" id="ARBA00044777"/>
    </source>
</evidence>
<comment type="subcellular location">
    <subcellularLocation>
        <location evidence="3">Cytoplasm</location>
    </subcellularLocation>
    <text evidence="3">Associated with two foci at the outer edges of the nucleoid region in young cells, and at four foci within both cell halves in older cells.</text>
</comment>
<sequence>MEAYNVKIDTFEGPLDLLLHLIGKMEIDIVDISVAEVTDQYVGYIRTMQKFELDVASEYLVMAATLLQLKSKQLLPPVPVEDDEDVPDFSDEPTREGLIRQLIEYKAYKEAVVFMREQEENRLELYTRPGEDLTTYMSDEVSKYDGPLNFSDLLHAYSKMIERKRWKERRKKTIKREERTLEEQMTRLHDHVSSTRQTSFFAFFVERPNVSDLVVTFMALLELIKLRVVETKQLDQDIQISFIESSKKGDEAVVVL</sequence>
<evidence type="ECO:0000313" key="4">
    <source>
        <dbReference type="EMBL" id="WDH74765.1"/>
    </source>
</evidence>
<evidence type="ECO:0000313" key="5">
    <source>
        <dbReference type="Proteomes" id="UP001213680"/>
    </source>
</evidence>
<comment type="similarity">
    <text evidence="3">Belongs to the ScpA family.</text>
</comment>
<protein>
    <recommendedName>
        <fullName evidence="2 3">Segregation and condensation protein A</fullName>
    </recommendedName>
</protein>
<name>A0ABY7WW35_9BACL</name>
<gene>
    <name evidence="3" type="primary">scpA</name>
    <name evidence="4" type="ORF">PTI97_07935</name>
</gene>
<keyword evidence="3" id="KW-0963">Cytoplasm</keyword>
<keyword evidence="1 3" id="KW-0159">Chromosome partition</keyword>
<dbReference type="PANTHER" id="PTHR33969">
    <property type="entry name" value="SEGREGATION AND CONDENSATION PROTEIN A"/>
    <property type="match status" value="1"/>
</dbReference>
<keyword evidence="3" id="KW-0131">Cell cycle</keyword>
<dbReference type="InterPro" id="IPR003768">
    <property type="entry name" value="ScpA"/>
</dbReference>
<dbReference type="Gene3D" id="6.10.250.2410">
    <property type="match status" value="1"/>
</dbReference>
<dbReference type="Proteomes" id="UP001213680">
    <property type="component" value="Chromosome"/>
</dbReference>